<dbReference type="Pfam" id="PF04828">
    <property type="entry name" value="GFA"/>
    <property type="match status" value="1"/>
</dbReference>
<dbReference type="RefSeq" id="WP_255853648.1">
    <property type="nucleotide sequence ID" value="NZ_CP073347.1"/>
</dbReference>
<comment type="similarity">
    <text evidence="1">Belongs to the Gfa family.</text>
</comment>
<proteinExistence type="inferred from homology"/>
<evidence type="ECO:0000313" key="6">
    <source>
        <dbReference type="Proteomes" id="UP001058461"/>
    </source>
</evidence>
<keyword evidence="3" id="KW-0862">Zinc</keyword>
<keyword evidence="2" id="KW-0479">Metal-binding</keyword>
<dbReference type="InterPro" id="IPR006913">
    <property type="entry name" value="CENP-V/GFA"/>
</dbReference>
<keyword evidence="6" id="KW-1185">Reference proteome</keyword>
<evidence type="ECO:0000256" key="1">
    <source>
        <dbReference type="ARBA" id="ARBA00005495"/>
    </source>
</evidence>
<name>A0ABY5HK19_9GAMM</name>
<dbReference type="InterPro" id="IPR011057">
    <property type="entry name" value="Mss4-like_sf"/>
</dbReference>
<dbReference type="EMBL" id="CP073347">
    <property type="protein sequence ID" value="UTW11612.1"/>
    <property type="molecule type" value="Genomic_DNA"/>
</dbReference>
<protein>
    <submittedName>
        <fullName evidence="5">GFA family protein</fullName>
    </submittedName>
</protein>
<evidence type="ECO:0000259" key="4">
    <source>
        <dbReference type="Pfam" id="PF04828"/>
    </source>
</evidence>
<evidence type="ECO:0000256" key="2">
    <source>
        <dbReference type="ARBA" id="ARBA00022723"/>
    </source>
</evidence>
<sequence>MPSNLFCKPEQLHWLGGEDRVQRFRLQGAARFGRSFCRACGSPVAHGSDDGRYVLVPAGSLDDAPGLLPQARIFCASRADWDAGITDAVPSFDSYPT</sequence>
<dbReference type="Proteomes" id="UP001058461">
    <property type="component" value="Chromosome"/>
</dbReference>
<accession>A0ABY5HK19</accession>
<feature type="domain" description="CENP-V/GFA" evidence="4">
    <location>
        <begin position="3"/>
        <end position="76"/>
    </location>
</feature>
<evidence type="ECO:0000256" key="3">
    <source>
        <dbReference type="ARBA" id="ARBA00022833"/>
    </source>
</evidence>
<evidence type="ECO:0000313" key="5">
    <source>
        <dbReference type="EMBL" id="UTW11612.1"/>
    </source>
</evidence>
<dbReference type="Gene3D" id="3.90.1590.10">
    <property type="entry name" value="glutathione-dependent formaldehyde- activating enzyme (gfa)"/>
    <property type="match status" value="1"/>
</dbReference>
<dbReference type="SUPFAM" id="SSF51316">
    <property type="entry name" value="Mss4-like"/>
    <property type="match status" value="1"/>
</dbReference>
<organism evidence="5 6">
    <name type="scientific">Marinobacterium rhizophilum</name>
    <dbReference type="NCBI Taxonomy" id="420402"/>
    <lineage>
        <taxon>Bacteria</taxon>
        <taxon>Pseudomonadati</taxon>
        <taxon>Pseudomonadota</taxon>
        <taxon>Gammaproteobacteria</taxon>
        <taxon>Oceanospirillales</taxon>
        <taxon>Oceanospirillaceae</taxon>
        <taxon>Marinobacterium</taxon>
    </lineage>
</organism>
<gene>
    <name evidence="5" type="ORF">KDW95_20555</name>
</gene>
<reference evidence="5" key="1">
    <citation type="submission" date="2021-04" db="EMBL/GenBank/DDBJ databases">
        <title>Oceanospirillales bacteria with DddD are important DMSP degraders in coastal seawater.</title>
        <authorList>
            <person name="Liu J."/>
        </authorList>
    </citation>
    <scope>NUCLEOTIDE SEQUENCE</scope>
    <source>
        <strain evidence="5">D13-1</strain>
    </source>
</reference>